<keyword evidence="2" id="KW-1185">Reference proteome</keyword>
<evidence type="ECO:0000313" key="2">
    <source>
        <dbReference type="Proteomes" id="UP000199647"/>
    </source>
</evidence>
<dbReference type="Proteomes" id="UP000199647">
    <property type="component" value="Unassembled WGS sequence"/>
</dbReference>
<sequence length="203" mass="23353">MNEIRHIVFDIGNVLLHWERERPYRRLIPDAVKRRHFLTEICSDAWHHRLDEGVPVDEAIAELVARHPEHEDLIRAYKTEWLEMLPGAIGGTVEILERLVADGRDVTALTNFNQDLFQITVPEYPFLRIFRGVTVSGEKRLIKPDPAIYEEHARAFGLEPSATLFFDDMERNVAAARAAGWNAEVFTDPEGLRRDLARYGIAI</sequence>
<dbReference type="CDD" id="cd02603">
    <property type="entry name" value="HAD_sEH-N_like"/>
    <property type="match status" value="1"/>
</dbReference>
<dbReference type="OrthoDB" id="9807742at2"/>
<dbReference type="Pfam" id="PF00702">
    <property type="entry name" value="Hydrolase"/>
    <property type="match status" value="1"/>
</dbReference>
<dbReference type="InterPro" id="IPR023214">
    <property type="entry name" value="HAD_sf"/>
</dbReference>
<dbReference type="SFLD" id="SFLDS00003">
    <property type="entry name" value="Haloacid_Dehalogenase"/>
    <property type="match status" value="1"/>
</dbReference>
<reference evidence="1 2" key="1">
    <citation type="submission" date="2016-10" db="EMBL/GenBank/DDBJ databases">
        <authorList>
            <person name="de Groot N.N."/>
        </authorList>
    </citation>
    <scope>NUCLEOTIDE SEQUENCE [LARGE SCALE GENOMIC DNA]</scope>
    <source>
        <strain evidence="1 2">A52C2</strain>
    </source>
</reference>
<dbReference type="Gene3D" id="3.40.50.1000">
    <property type="entry name" value="HAD superfamily/HAD-like"/>
    <property type="match status" value="1"/>
</dbReference>
<dbReference type="NCBIfam" id="TIGR01509">
    <property type="entry name" value="HAD-SF-IA-v3"/>
    <property type="match status" value="1"/>
</dbReference>
<proteinExistence type="predicted"/>
<dbReference type="PRINTS" id="PR00413">
    <property type="entry name" value="HADHALOGNASE"/>
</dbReference>
<dbReference type="PANTHER" id="PTHR43611:SF3">
    <property type="entry name" value="FLAVIN MONONUCLEOTIDE HYDROLASE 1, CHLOROPLATIC"/>
    <property type="match status" value="1"/>
</dbReference>
<protein>
    <submittedName>
        <fullName evidence="1">2-haloacid dehalogenase</fullName>
    </submittedName>
</protein>
<dbReference type="InterPro" id="IPR023198">
    <property type="entry name" value="PGP-like_dom2"/>
</dbReference>
<organism evidence="1 2">
    <name type="scientific">Faunimonas pinastri</name>
    <dbReference type="NCBI Taxonomy" id="1855383"/>
    <lineage>
        <taxon>Bacteria</taxon>
        <taxon>Pseudomonadati</taxon>
        <taxon>Pseudomonadota</taxon>
        <taxon>Alphaproteobacteria</taxon>
        <taxon>Hyphomicrobiales</taxon>
        <taxon>Afifellaceae</taxon>
        <taxon>Faunimonas</taxon>
    </lineage>
</organism>
<dbReference type="RefSeq" id="WP_092494739.1">
    <property type="nucleotide sequence ID" value="NZ_FOFG01000001.1"/>
</dbReference>
<dbReference type="EMBL" id="FOFG01000001">
    <property type="protein sequence ID" value="SEP66746.1"/>
    <property type="molecule type" value="Genomic_DNA"/>
</dbReference>
<name>A0A1H8ZQI0_9HYPH</name>
<dbReference type="AlphaFoldDB" id="A0A1H8ZQI0"/>
<dbReference type="PANTHER" id="PTHR43611">
    <property type="entry name" value="ALPHA-D-GLUCOSE 1-PHOSPHATE PHOSPHATASE"/>
    <property type="match status" value="1"/>
</dbReference>
<dbReference type="STRING" id="1855383.SAMN05216548_101218"/>
<gene>
    <name evidence="1" type="ORF">SAMN05216548_101218</name>
</gene>
<evidence type="ECO:0000313" key="1">
    <source>
        <dbReference type="EMBL" id="SEP66746.1"/>
    </source>
</evidence>
<dbReference type="SFLD" id="SFLDG01129">
    <property type="entry name" value="C1.5:_HAD__Beta-PGM__Phosphata"/>
    <property type="match status" value="1"/>
</dbReference>
<dbReference type="SUPFAM" id="SSF56784">
    <property type="entry name" value="HAD-like"/>
    <property type="match status" value="1"/>
</dbReference>
<dbReference type="InterPro" id="IPR036412">
    <property type="entry name" value="HAD-like_sf"/>
</dbReference>
<dbReference type="InterPro" id="IPR006439">
    <property type="entry name" value="HAD-SF_hydro_IA"/>
</dbReference>
<dbReference type="Gene3D" id="1.10.150.240">
    <property type="entry name" value="Putative phosphatase, domain 2"/>
    <property type="match status" value="1"/>
</dbReference>
<accession>A0A1H8ZQI0</accession>